<dbReference type="RefSeq" id="WP_129258047.1">
    <property type="nucleotide sequence ID" value="NZ_SDKC01000001.1"/>
</dbReference>
<dbReference type="GO" id="GO:0003824">
    <property type="term" value="F:catalytic activity"/>
    <property type="evidence" value="ECO:0007669"/>
    <property type="project" value="InterPro"/>
</dbReference>
<keyword evidence="3" id="KW-0408">Iron</keyword>
<dbReference type="GO" id="GO:0051536">
    <property type="term" value="F:iron-sulfur cluster binding"/>
    <property type="evidence" value="ECO:0007669"/>
    <property type="project" value="UniProtKB-KW"/>
</dbReference>
<dbReference type="SUPFAM" id="SSF102114">
    <property type="entry name" value="Radical SAM enzymes"/>
    <property type="match status" value="1"/>
</dbReference>
<dbReference type="EMBL" id="SDKC01000001">
    <property type="protein sequence ID" value="RXS75657.1"/>
    <property type="molecule type" value="Genomic_DNA"/>
</dbReference>
<dbReference type="InterPro" id="IPR007197">
    <property type="entry name" value="rSAM"/>
</dbReference>
<evidence type="ECO:0000313" key="7">
    <source>
        <dbReference type="Proteomes" id="UP000290106"/>
    </source>
</evidence>
<sequence length="480" mass="54941">MELRHGLSIQEKLRILADAAKYDVACTSSGVDRKGKKGSLGNSKACGICHSFSADGRCISLLKVLMTNHCVYDCKYCANRVSNDTERTAFTPRELCELTVEFYKRNYIEGLFLSSGVQKNPAYTMEKMCEALELLRTEYHFNGYIHVKAVPGAPDDLIMRAGYLADRMSINLELPTAEGMKKLAPNKSHQTILRPMAKVTDTIAANRLAHGKSAYLERSTSNRYLTGSIFSDEQRKLTGNQADRIGESSVYHITTKEHEKLKNRPFASAGQSTQMIIGATPETDYHLLRTTQSLYQKYDLKRVFFSAYVPVNEDRDLLALDAKPPLLREHRLYQADWLLRFYGFHAEELLSEQRPNFNEQIDPKCEWALRHLELFPVEINTASYEQILRIPGVGPKSAGRIVRARRYGSLDFDHLKKMGVVLKRAHYFITCNGKMMYRIPIEEEFITKQLTSVEYKENWQLMHQQDYHQMSLFGDFGVQA</sequence>
<feature type="domain" description="Radical SAM core" evidence="5">
    <location>
        <begin position="65"/>
        <end position="199"/>
    </location>
</feature>
<keyword evidence="7" id="KW-1185">Reference proteome</keyword>
<comment type="caution">
    <text evidence="6">The sequence shown here is derived from an EMBL/GenBank/DDBJ whole genome shotgun (WGS) entry which is preliminary data.</text>
</comment>
<dbReference type="PANTHER" id="PTHR21180">
    <property type="entry name" value="ENDONUCLEASE/EXONUCLEASE/PHOSPHATASE FAMILY DOMAIN-CONTAINING PROTEIN 1"/>
    <property type="match status" value="1"/>
</dbReference>
<dbReference type="AlphaFoldDB" id="A0A4Q1RIU6"/>
<dbReference type="PANTHER" id="PTHR21180:SF9">
    <property type="entry name" value="TYPE II SECRETION SYSTEM PROTEIN K"/>
    <property type="match status" value="1"/>
</dbReference>
<dbReference type="Proteomes" id="UP000290106">
    <property type="component" value="Unassembled WGS sequence"/>
</dbReference>
<dbReference type="InterPro" id="IPR051675">
    <property type="entry name" value="Endo/Exo/Phosphatase_dom_1"/>
</dbReference>
<dbReference type="InterPro" id="IPR013785">
    <property type="entry name" value="Aldolase_TIM"/>
</dbReference>
<organism evidence="6 7">
    <name type="scientific">Blautia faecicola</name>
    <dbReference type="NCBI Taxonomy" id="2509240"/>
    <lineage>
        <taxon>Bacteria</taxon>
        <taxon>Bacillati</taxon>
        <taxon>Bacillota</taxon>
        <taxon>Clostridia</taxon>
        <taxon>Lachnospirales</taxon>
        <taxon>Lachnospiraceae</taxon>
        <taxon>Blautia</taxon>
    </lineage>
</organism>
<dbReference type="Gene3D" id="1.10.150.320">
    <property type="entry name" value="Photosystem II 12 kDa extrinsic protein"/>
    <property type="match status" value="1"/>
</dbReference>
<dbReference type="SFLD" id="SFLDG01102">
    <property type="entry name" value="Uncharacterised_Radical_SAM_Su"/>
    <property type="match status" value="1"/>
</dbReference>
<evidence type="ECO:0000256" key="3">
    <source>
        <dbReference type="ARBA" id="ARBA00023004"/>
    </source>
</evidence>
<evidence type="ECO:0000256" key="2">
    <source>
        <dbReference type="ARBA" id="ARBA00022723"/>
    </source>
</evidence>
<evidence type="ECO:0000313" key="6">
    <source>
        <dbReference type="EMBL" id="RXS75657.1"/>
    </source>
</evidence>
<proteinExistence type="predicted"/>
<protein>
    <submittedName>
        <fullName evidence="6">Putative DNA modification/repair radical SAM protein</fullName>
    </submittedName>
</protein>
<dbReference type="Gene3D" id="3.20.20.70">
    <property type="entry name" value="Aldolase class I"/>
    <property type="match status" value="1"/>
</dbReference>
<dbReference type="InterPro" id="IPR023874">
    <property type="entry name" value="DNA_rSAM_put"/>
</dbReference>
<dbReference type="Pfam" id="PF04055">
    <property type="entry name" value="Radical_SAM"/>
    <property type="match status" value="1"/>
</dbReference>
<keyword evidence="2" id="KW-0479">Metal-binding</keyword>
<evidence type="ECO:0000256" key="4">
    <source>
        <dbReference type="ARBA" id="ARBA00023014"/>
    </source>
</evidence>
<dbReference type="GO" id="GO:0046872">
    <property type="term" value="F:metal ion binding"/>
    <property type="evidence" value="ECO:0007669"/>
    <property type="project" value="UniProtKB-KW"/>
</dbReference>
<dbReference type="InterPro" id="IPR058240">
    <property type="entry name" value="rSAM_sf"/>
</dbReference>
<reference evidence="6 7" key="1">
    <citation type="submission" date="2019-01" db="EMBL/GenBank/DDBJ databases">
        <title>Blautia sp. nov. KGMB01111 isolated human feces.</title>
        <authorList>
            <person name="Park J.-E."/>
            <person name="Kim J.-S."/>
            <person name="Park S.-H."/>
        </authorList>
    </citation>
    <scope>NUCLEOTIDE SEQUENCE [LARGE SCALE GENOMIC DNA]</scope>
    <source>
        <strain evidence="6 7">KGMB01111</strain>
    </source>
</reference>
<dbReference type="Pfam" id="PF12836">
    <property type="entry name" value="HHH_3"/>
    <property type="match status" value="1"/>
</dbReference>
<evidence type="ECO:0000256" key="1">
    <source>
        <dbReference type="ARBA" id="ARBA00022691"/>
    </source>
</evidence>
<evidence type="ECO:0000259" key="5">
    <source>
        <dbReference type="Pfam" id="PF04055"/>
    </source>
</evidence>
<gene>
    <name evidence="6" type="ORF">ETP43_10805</name>
</gene>
<dbReference type="InterPro" id="IPR010994">
    <property type="entry name" value="RuvA_2-like"/>
</dbReference>
<dbReference type="OrthoDB" id="9801154at2"/>
<dbReference type="SFLD" id="SFLDS00029">
    <property type="entry name" value="Radical_SAM"/>
    <property type="match status" value="1"/>
</dbReference>
<keyword evidence="1" id="KW-0949">S-adenosyl-L-methionine</keyword>
<dbReference type="SUPFAM" id="SSF47781">
    <property type="entry name" value="RuvA domain 2-like"/>
    <property type="match status" value="1"/>
</dbReference>
<keyword evidence="4" id="KW-0411">Iron-sulfur</keyword>
<dbReference type="NCBIfam" id="TIGR03916">
    <property type="entry name" value="rSAM_link_UDG"/>
    <property type="match status" value="1"/>
</dbReference>
<accession>A0A4Q1RIU6</accession>
<name>A0A4Q1RIU6_9FIRM</name>